<protein>
    <recommendedName>
        <fullName evidence="6">Phosphatidylglycerol lysyltransferase</fullName>
        <ecNumber evidence="6">2.3.2.3</ecNumber>
    </recommendedName>
    <alternativeName>
        <fullName evidence="6">Lysylphosphatidylglycerol synthase</fullName>
    </alternativeName>
</protein>
<dbReference type="KEGG" id="cle:Clole_0622"/>
<dbReference type="Proteomes" id="UP000008467">
    <property type="component" value="Chromosome"/>
</dbReference>
<comment type="function">
    <text evidence="6">Catalyzes the transfer of a lysyl group from L-lysyl-tRNA(Lys) to membrane-bound phosphatidylglycerol (PG), which produces lysylphosphatidylglycerol (LPG), a major component of the bacterial membrane with a positive net charge. LPG synthesis contributes to bacterial virulence as it is involved in the resistance mechanism against cationic antimicrobial peptides (CAMP) produces by the host's immune system (defensins, cathelicidins) and by the competing microorganisms.</text>
</comment>
<sequence length="344" mass="38506">MKKYKWNVLFVFILGLIMAWILLGKGNPKMMLESVKTLAPKWLLIGLICIGLYVGVETIIQYMLTNKMQRGHSLWNAFKVVMTGQFFNAITPFASGGQPMQAFIMAKQGVPVGTSISILMTKFIIYQLILTLYSMIALLIQMPFFFSKISGVVYLSLIGFLINFGIVMILVASVFMKQQLKRIGFWGVNILQRMRIIKHPTGIKRKIIAQIDLFNKNIGLLKKNTSLLLQVSMLTIMQLTAYFLIPYAVYKAFGLAGTKMFVIISAAAFIVMISSFVPIPGGSGVAEGSFFLFFQLFFPTTILPTAILCWRLITFYIPLCIGGVMTMLPDHKVRNLTGESKIGA</sequence>
<dbReference type="PANTHER" id="PTHR37693:SF1">
    <property type="entry name" value="INTEGRAL MEMBRANE PROTEIN"/>
    <property type="match status" value="1"/>
</dbReference>
<name>F2JN14_CELLD</name>
<keyword evidence="6" id="KW-0808">Transferase</keyword>
<gene>
    <name evidence="6" type="primary">mprF</name>
    <name evidence="7" type="ordered locus">Clole_0622</name>
</gene>
<keyword evidence="2" id="KW-1003">Cell membrane</keyword>
<dbReference type="EMBL" id="CP002582">
    <property type="protein sequence ID" value="ADZ82356.1"/>
    <property type="molecule type" value="Genomic_DNA"/>
</dbReference>
<dbReference type="GO" id="GO:0005886">
    <property type="term" value="C:plasma membrane"/>
    <property type="evidence" value="ECO:0007669"/>
    <property type="project" value="UniProtKB-SubCell"/>
</dbReference>
<dbReference type="InterPro" id="IPR022791">
    <property type="entry name" value="L-PG_synthase/AglD"/>
</dbReference>
<comment type="subcellular location">
    <subcellularLocation>
        <location evidence="1 6">Cell membrane</location>
        <topology evidence="1 6">Multi-pass membrane protein</topology>
    </subcellularLocation>
</comment>
<evidence type="ECO:0000256" key="5">
    <source>
        <dbReference type="ARBA" id="ARBA00023136"/>
    </source>
</evidence>
<reference evidence="7 8" key="1">
    <citation type="journal article" date="2011" name="J. Bacteriol.">
        <title>Complete genome sequence of the cellulose-degrading bacterium Cellulosilyticum lentocellum.</title>
        <authorList>
            <consortium name="US DOE Joint Genome Institute"/>
            <person name="Miller D.A."/>
            <person name="Suen G."/>
            <person name="Bruce D."/>
            <person name="Copeland A."/>
            <person name="Cheng J.F."/>
            <person name="Detter C."/>
            <person name="Goodwin L.A."/>
            <person name="Han C.S."/>
            <person name="Hauser L.J."/>
            <person name="Land M.L."/>
            <person name="Lapidus A."/>
            <person name="Lucas S."/>
            <person name="Meincke L."/>
            <person name="Pitluck S."/>
            <person name="Tapia R."/>
            <person name="Teshima H."/>
            <person name="Woyke T."/>
            <person name="Fox B.G."/>
            <person name="Angert E.R."/>
            <person name="Currie C.R."/>
        </authorList>
    </citation>
    <scope>NUCLEOTIDE SEQUENCE [LARGE SCALE GENOMIC DNA]</scope>
    <source>
        <strain evidence="8">ATCC 49066 / DSM 5427 / NCIMB 11756 / RHM5</strain>
    </source>
</reference>
<dbReference type="AlphaFoldDB" id="F2JN14"/>
<comment type="catalytic activity">
    <reaction evidence="6">
        <text>L-lysyl-tRNA(Lys) + a 1,2-diacyl-sn-glycero-3-phospho-(1'-sn-glycerol) = a 1,2-diacyl-sn-glycero-3-phospho-1'-(3'-O-L-lysyl)-sn-glycerol + tRNA(Lys)</text>
        <dbReference type="Rhea" id="RHEA:10668"/>
        <dbReference type="Rhea" id="RHEA-COMP:9696"/>
        <dbReference type="Rhea" id="RHEA-COMP:9697"/>
        <dbReference type="ChEBI" id="CHEBI:64716"/>
        <dbReference type="ChEBI" id="CHEBI:75792"/>
        <dbReference type="ChEBI" id="CHEBI:78442"/>
        <dbReference type="ChEBI" id="CHEBI:78529"/>
        <dbReference type="EC" id="2.3.2.3"/>
    </reaction>
</comment>
<dbReference type="EC" id="2.3.2.3" evidence="6"/>
<organism evidence="7 8">
    <name type="scientific">Cellulosilyticum lentocellum (strain ATCC 49066 / DSM 5427 / NCIMB 11756 / RHM5)</name>
    <name type="common">Clostridium lentocellum</name>
    <dbReference type="NCBI Taxonomy" id="642492"/>
    <lineage>
        <taxon>Bacteria</taxon>
        <taxon>Bacillati</taxon>
        <taxon>Bacillota</taxon>
        <taxon>Clostridia</taxon>
        <taxon>Lachnospirales</taxon>
        <taxon>Cellulosilyticaceae</taxon>
        <taxon>Cellulosilyticum</taxon>
    </lineage>
</organism>
<evidence type="ECO:0000256" key="3">
    <source>
        <dbReference type="ARBA" id="ARBA00022692"/>
    </source>
</evidence>
<dbReference type="PANTHER" id="PTHR37693">
    <property type="entry name" value="PHOSPHATIDYLGLYCEROL LYSYLTRANSFERASE"/>
    <property type="match status" value="1"/>
</dbReference>
<proteinExistence type="inferred from homology"/>
<dbReference type="Pfam" id="PF03706">
    <property type="entry name" value="LPG_synthase_TM"/>
    <property type="match status" value="1"/>
</dbReference>
<feature type="transmembrane region" description="Helical" evidence="6">
    <location>
        <begin position="260"/>
        <end position="279"/>
    </location>
</feature>
<evidence type="ECO:0000313" key="8">
    <source>
        <dbReference type="Proteomes" id="UP000008467"/>
    </source>
</evidence>
<feature type="transmembrane region" description="Helical" evidence="6">
    <location>
        <begin position="227"/>
        <end position="248"/>
    </location>
</feature>
<feature type="transmembrane region" description="Helical" evidence="6">
    <location>
        <begin position="291"/>
        <end position="313"/>
    </location>
</feature>
<dbReference type="GO" id="GO:0050071">
    <property type="term" value="F:phosphatidylglycerol lysyltransferase activity"/>
    <property type="evidence" value="ECO:0007669"/>
    <property type="project" value="UniProtKB-EC"/>
</dbReference>
<comment type="similarity">
    <text evidence="6">Belongs to the LPG synthase family.</text>
</comment>
<evidence type="ECO:0000256" key="6">
    <source>
        <dbReference type="RuleBase" id="RU363042"/>
    </source>
</evidence>
<keyword evidence="8" id="KW-1185">Reference proteome</keyword>
<keyword evidence="3 6" id="KW-0812">Transmembrane</keyword>
<keyword evidence="4 6" id="KW-1133">Transmembrane helix</keyword>
<evidence type="ECO:0000256" key="1">
    <source>
        <dbReference type="ARBA" id="ARBA00004651"/>
    </source>
</evidence>
<keyword evidence="6" id="KW-0046">Antibiotic resistance</keyword>
<dbReference type="RefSeq" id="WP_013655657.1">
    <property type="nucleotide sequence ID" value="NC_015275.1"/>
</dbReference>
<dbReference type="STRING" id="642492.Clole_0622"/>
<dbReference type="eggNOG" id="COG0392">
    <property type="taxonomic scope" value="Bacteria"/>
</dbReference>
<dbReference type="GO" id="GO:0006629">
    <property type="term" value="P:lipid metabolic process"/>
    <property type="evidence" value="ECO:0007669"/>
    <property type="project" value="UniProtKB-KW"/>
</dbReference>
<keyword evidence="5 6" id="KW-0472">Membrane</keyword>
<evidence type="ECO:0000256" key="4">
    <source>
        <dbReference type="ARBA" id="ARBA00022989"/>
    </source>
</evidence>
<keyword evidence="6" id="KW-0443">Lipid metabolism</keyword>
<feature type="transmembrane region" description="Helical" evidence="6">
    <location>
        <begin position="152"/>
        <end position="175"/>
    </location>
</feature>
<dbReference type="HOGENOM" id="CLU_039146_0_1_9"/>
<feature type="transmembrane region" description="Helical" evidence="6">
    <location>
        <begin position="7"/>
        <end position="23"/>
    </location>
</feature>
<dbReference type="NCBIfam" id="TIGR00374">
    <property type="entry name" value="flippase-like domain"/>
    <property type="match status" value="1"/>
</dbReference>
<accession>F2JN14</accession>
<evidence type="ECO:0000313" key="7">
    <source>
        <dbReference type="EMBL" id="ADZ82356.1"/>
    </source>
</evidence>
<feature type="transmembrane region" description="Helical" evidence="6">
    <location>
        <begin position="43"/>
        <end position="64"/>
    </location>
</feature>
<dbReference type="GO" id="GO:0046677">
    <property type="term" value="P:response to antibiotic"/>
    <property type="evidence" value="ECO:0007669"/>
    <property type="project" value="UniProtKB-KW"/>
</dbReference>
<evidence type="ECO:0000256" key="2">
    <source>
        <dbReference type="ARBA" id="ARBA00022475"/>
    </source>
</evidence>
<feature type="transmembrane region" description="Helical" evidence="6">
    <location>
        <begin position="123"/>
        <end position="146"/>
    </location>
</feature>